<dbReference type="PANTHER" id="PTHR30146">
    <property type="entry name" value="LACI-RELATED TRANSCRIPTIONAL REPRESSOR"/>
    <property type="match status" value="1"/>
</dbReference>
<dbReference type="CDD" id="cd01392">
    <property type="entry name" value="HTH_LacI"/>
    <property type="match status" value="1"/>
</dbReference>
<dbReference type="EMBL" id="CP067136">
    <property type="protein sequence ID" value="WCR05912.1"/>
    <property type="molecule type" value="Genomic_DNA"/>
</dbReference>
<keyword evidence="3" id="KW-0804">Transcription</keyword>
<dbReference type="Pfam" id="PF13377">
    <property type="entry name" value="Peripla_BP_3"/>
    <property type="match status" value="1"/>
</dbReference>
<protein>
    <submittedName>
        <fullName evidence="5">LacI family DNA-binding transcriptional regulator</fullName>
    </submittedName>
</protein>
<dbReference type="Pfam" id="PF00356">
    <property type="entry name" value="LacI"/>
    <property type="match status" value="1"/>
</dbReference>
<dbReference type="InterPro" id="IPR000843">
    <property type="entry name" value="HTH_LacI"/>
</dbReference>
<dbReference type="Proteomes" id="UP001219349">
    <property type="component" value="Chromosome"/>
</dbReference>
<dbReference type="CDD" id="cd06267">
    <property type="entry name" value="PBP1_LacI_sugar_binding-like"/>
    <property type="match status" value="1"/>
</dbReference>
<dbReference type="InterPro" id="IPR046335">
    <property type="entry name" value="LacI/GalR-like_sensor"/>
</dbReference>
<organism evidence="5 6">
    <name type="scientific">Paracoccus fistulariae</name>
    <dbReference type="NCBI Taxonomy" id="658446"/>
    <lineage>
        <taxon>Bacteria</taxon>
        <taxon>Pseudomonadati</taxon>
        <taxon>Pseudomonadota</taxon>
        <taxon>Alphaproteobacteria</taxon>
        <taxon>Rhodobacterales</taxon>
        <taxon>Paracoccaceae</taxon>
        <taxon>Paracoccus</taxon>
    </lineage>
</organism>
<dbReference type="Gene3D" id="3.40.50.2300">
    <property type="match status" value="2"/>
</dbReference>
<sequence>MTLGSNKAKEKTDGIRTMEDFAAHVGLSRPTVSKYFNDPASVREKTRKRIEKAITDSGFRPNLFAVNLKRQRTKILGVIIPNAIDPFYMELTRRIEEIATDAGYFAIVLSSNGRPDLEAEAIERFESMNVAGAIVAPLGQSRGQSKLDSLASRVPLIYVDAPGQEGMPYIGTDNSQSMGLIVDYLCRSGTPPCFLGMPEVNLNARQRRRAYEEAMDRAGQEPRVLPSDPVDSWDFEAVAHRQMAKALAAGLPYSTLLCANDRLAFGALLAAWEAGIKVGRDPGSRLRIAGHDDHPLARYACPPLTTVAQDYAEIARLATNRLLVMLDDKAPATTAEATSDAILLKASIMLRASA</sequence>
<dbReference type="PANTHER" id="PTHR30146:SF109">
    <property type="entry name" value="HTH-TYPE TRANSCRIPTIONAL REGULATOR GALS"/>
    <property type="match status" value="1"/>
</dbReference>
<dbReference type="InterPro" id="IPR010982">
    <property type="entry name" value="Lambda_DNA-bd_dom_sf"/>
</dbReference>
<evidence type="ECO:0000313" key="6">
    <source>
        <dbReference type="Proteomes" id="UP001219349"/>
    </source>
</evidence>
<gene>
    <name evidence="5" type="ORF">JHX87_10260</name>
</gene>
<evidence type="ECO:0000259" key="4">
    <source>
        <dbReference type="PROSITE" id="PS50932"/>
    </source>
</evidence>
<dbReference type="SUPFAM" id="SSF53822">
    <property type="entry name" value="Periplasmic binding protein-like I"/>
    <property type="match status" value="1"/>
</dbReference>
<proteinExistence type="predicted"/>
<dbReference type="RefSeq" id="WP_271885128.1">
    <property type="nucleotide sequence ID" value="NZ_CP067136.1"/>
</dbReference>
<dbReference type="GO" id="GO:0003677">
    <property type="term" value="F:DNA binding"/>
    <property type="evidence" value="ECO:0007669"/>
    <property type="project" value="UniProtKB-KW"/>
</dbReference>
<dbReference type="SUPFAM" id="SSF47413">
    <property type="entry name" value="lambda repressor-like DNA-binding domains"/>
    <property type="match status" value="1"/>
</dbReference>
<keyword evidence="6" id="KW-1185">Reference proteome</keyword>
<evidence type="ECO:0000313" key="5">
    <source>
        <dbReference type="EMBL" id="WCR05912.1"/>
    </source>
</evidence>
<evidence type="ECO:0000256" key="3">
    <source>
        <dbReference type="ARBA" id="ARBA00023163"/>
    </source>
</evidence>
<evidence type="ECO:0000256" key="2">
    <source>
        <dbReference type="ARBA" id="ARBA00023125"/>
    </source>
</evidence>
<dbReference type="PROSITE" id="PS50932">
    <property type="entry name" value="HTH_LACI_2"/>
    <property type="match status" value="1"/>
</dbReference>
<dbReference type="InterPro" id="IPR028082">
    <property type="entry name" value="Peripla_BP_I"/>
</dbReference>
<keyword evidence="1" id="KW-0805">Transcription regulation</keyword>
<evidence type="ECO:0000256" key="1">
    <source>
        <dbReference type="ARBA" id="ARBA00023015"/>
    </source>
</evidence>
<name>A0ABY7SFW7_9RHOB</name>
<reference evidence="5 6" key="1">
    <citation type="submission" date="2021-01" db="EMBL/GenBank/DDBJ databases">
        <title>Biogeographic distribution of Paracoccus.</title>
        <authorList>
            <person name="Hollensteiner J."/>
            <person name="Leineberger J."/>
            <person name="Brinkhoff T."/>
            <person name="Daniel R."/>
        </authorList>
    </citation>
    <scope>NUCLEOTIDE SEQUENCE [LARGE SCALE GENOMIC DNA]</scope>
    <source>
        <strain evidence="5 6">KCTC 22803</strain>
    </source>
</reference>
<feature type="domain" description="HTH lacI-type" evidence="4">
    <location>
        <begin position="16"/>
        <end position="70"/>
    </location>
</feature>
<dbReference type="SMART" id="SM00354">
    <property type="entry name" value="HTH_LACI"/>
    <property type="match status" value="1"/>
</dbReference>
<accession>A0ABY7SFW7</accession>
<keyword evidence="2 5" id="KW-0238">DNA-binding</keyword>
<dbReference type="Gene3D" id="1.10.260.40">
    <property type="entry name" value="lambda repressor-like DNA-binding domains"/>
    <property type="match status" value="1"/>
</dbReference>